<keyword evidence="2" id="KW-0479">Metal-binding</keyword>
<proteinExistence type="predicted"/>
<evidence type="ECO:0000259" key="3">
    <source>
        <dbReference type="Pfam" id="PF01507"/>
    </source>
</evidence>
<dbReference type="GO" id="GO:0003824">
    <property type="term" value="F:catalytic activity"/>
    <property type="evidence" value="ECO:0007669"/>
    <property type="project" value="InterPro"/>
</dbReference>
<dbReference type="GO" id="GO:0051536">
    <property type="term" value="F:iron-sulfur cluster binding"/>
    <property type="evidence" value="ECO:0007669"/>
    <property type="project" value="UniProtKB-KW"/>
</dbReference>
<evidence type="ECO:0000256" key="2">
    <source>
        <dbReference type="ARBA" id="ARBA00023014"/>
    </source>
</evidence>
<dbReference type="EMBL" id="JACMSC010000007">
    <property type="protein sequence ID" value="KAG6513748.1"/>
    <property type="molecule type" value="Genomic_DNA"/>
</dbReference>
<dbReference type="PANTHER" id="PTHR46482:SF9">
    <property type="entry name" value="5'-ADENYLYLSULFATE REDUCTASE 1, CHLOROPLASTIC"/>
    <property type="match status" value="1"/>
</dbReference>
<dbReference type="Gene3D" id="3.40.50.620">
    <property type="entry name" value="HUPs"/>
    <property type="match status" value="1"/>
</dbReference>
<reference evidence="4 5" key="1">
    <citation type="submission" date="2020-08" db="EMBL/GenBank/DDBJ databases">
        <title>Plant Genome Project.</title>
        <authorList>
            <person name="Zhang R.-G."/>
        </authorList>
    </citation>
    <scope>NUCLEOTIDE SEQUENCE [LARGE SCALE GENOMIC DNA]</scope>
    <source>
        <tissue evidence="4">Rhizome</tissue>
    </source>
</reference>
<evidence type="ECO:0000313" key="4">
    <source>
        <dbReference type="EMBL" id="KAG6513748.1"/>
    </source>
</evidence>
<feature type="domain" description="Phosphoadenosine phosphosulphate reductase" evidence="3">
    <location>
        <begin position="396"/>
        <end position="446"/>
    </location>
</feature>
<dbReference type="Proteomes" id="UP000734854">
    <property type="component" value="Unassembled WGS sequence"/>
</dbReference>
<gene>
    <name evidence="4" type="ORF">ZIOFF_024084</name>
</gene>
<protein>
    <recommendedName>
        <fullName evidence="3">Phosphoadenosine phosphosulphate reductase domain-containing protein</fullName>
    </recommendedName>
</protein>
<organism evidence="4 5">
    <name type="scientific">Zingiber officinale</name>
    <name type="common">Ginger</name>
    <name type="synonym">Amomum zingiber</name>
    <dbReference type="NCBI Taxonomy" id="94328"/>
    <lineage>
        <taxon>Eukaryota</taxon>
        <taxon>Viridiplantae</taxon>
        <taxon>Streptophyta</taxon>
        <taxon>Embryophyta</taxon>
        <taxon>Tracheophyta</taxon>
        <taxon>Spermatophyta</taxon>
        <taxon>Magnoliopsida</taxon>
        <taxon>Liliopsida</taxon>
        <taxon>Zingiberales</taxon>
        <taxon>Zingiberaceae</taxon>
        <taxon>Zingiber</taxon>
    </lineage>
</organism>
<dbReference type="InterPro" id="IPR014729">
    <property type="entry name" value="Rossmann-like_a/b/a_fold"/>
</dbReference>
<evidence type="ECO:0000313" key="5">
    <source>
        <dbReference type="Proteomes" id="UP000734854"/>
    </source>
</evidence>
<keyword evidence="1" id="KW-0408">Iron</keyword>
<evidence type="ECO:0000256" key="1">
    <source>
        <dbReference type="ARBA" id="ARBA00023004"/>
    </source>
</evidence>
<comment type="caution">
    <text evidence="4">The sequence shown here is derived from an EMBL/GenBank/DDBJ whole genome shotgun (WGS) entry which is preliminary data.</text>
</comment>
<accession>A0A8J5GXR3</accession>
<dbReference type="PANTHER" id="PTHR46482">
    <property type="entry name" value="5'-ADENYLYLSULFATE REDUCTASE 3, CHLOROPLASTIC"/>
    <property type="match status" value="1"/>
</dbReference>
<dbReference type="Pfam" id="PF01507">
    <property type="entry name" value="PAPS_reduct"/>
    <property type="match status" value="1"/>
</dbReference>
<sequence length="527" mass="58832">MKELIVGSVRAYLEETRISGLAARVREKEETGQMLVRGEENASCGLLEQGSKTKIASCCDARARGRRPTGELVSGVGARGGRRLRSVVPNLFNGFKATRKQAYFEETRVSGLAARVREKEERGQMLVRGEENASCGVLGQGSKTKIASCCDARARVRRPVAELVSCVGARGARRLRSVVLVRGRRVATRLPLLRGQADFHPDLLIFGTNSFYTFTLDLTIFLLVVKTTALTINIAGVIQDGLLIAFSWSVIRDTITPINLFRYDVTFLGVSYYNKGPHDLFFHHIHPPLGFPFGSIKRQDTPVVAVATAAPVHPRGWLMLAQSCRALEPTKRVDSVVHAVATVEVSCVVVGEENTVDYEKLDFLLSVLAFVDLDNNLLDKHKKVNPMLLIVILLAEDVALIEYAKLTSRPFTAFSLDTRRLNPKTYRFFDTIEKHYRINIEYMFLDAGEIHALLEVKASSPFPKMGTRNAARKGRKHGLQVSDILHYQYTEKGLKKGCGLLLYKLNFMVSSFEVVMIGYLWSCWGYL</sequence>
<dbReference type="AlphaFoldDB" id="A0A8J5GXR3"/>
<keyword evidence="5" id="KW-1185">Reference proteome</keyword>
<name>A0A8J5GXR3_ZINOF</name>
<keyword evidence="2" id="KW-0411">Iron-sulfur</keyword>
<dbReference type="InterPro" id="IPR002500">
    <property type="entry name" value="PAPS_reduct_dom"/>
</dbReference>